<feature type="transmembrane region" description="Helical" evidence="8">
    <location>
        <begin position="12"/>
        <end position="30"/>
    </location>
</feature>
<evidence type="ECO:0000256" key="6">
    <source>
        <dbReference type="ARBA" id="ARBA00022989"/>
    </source>
</evidence>
<name>A0A1F7GC92_9BACT</name>
<evidence type="ECO:0000256" key="2">
    <source>
        <dbReference type="ARBA" id="ARBA00022475"/>
    </source>
</evidence>
<accession>A0A1F7GC92</accession>
<evidence type="ECO:0000256" key="1">
    <source>
        <dbReference type="ARBA" id="ARBA00004651"/>
    </source>
</evidence>
<organism evidence="9 10">
    <name type="scientific">Candidatus Roizmanbacteria bacterium RIFCSPHIGHO2_01_FULL_39_12b</name>
    <dbReference type="NCBI Taxonomy" id="1802030"/>
    <lineage>
        <taxon>Bacteria</taxon>
        <taxon>Candidatus Roizmaniibacteriota</taxon>
    </lineage>
</organism>
<comment type="caution">
    <text evidence="9">The sequence shown here is derived from an EMBL/GenBank/DDBJ whole genome shotgun (WGS) entry which is preliminary data.</text>
</comment>
<dbReference type="EMBL" id="MFZF01000016">
    <property type="protein sequence ID" value="OGK16509.1"/>
    <property type="molecule type" value="Genomic_DNA"/>
</dbReference>
<feature type="transmembrane region" description="Helical" evidence="8">
    <location>
        <begin position="384"/>
        <end position="406"/>
    </location>
</feature>
<dbReference type="InterPro" id="IPR050297">
    <property type="entry name" value="LipidA_mod_glycosyltrf_83"/>
</dbReference>
<evidence type="ECO:0000256" key="5">
    <source>
        <dbReference type="ARBA" id="ARBA00022692"/>
    </source>
</evidence>
<keyword evidence="6 8" id="KW-1133">Transmembrane helix</keyword>
<feature type="transmembrane region" description="Helical" evidence="8">
    <location>
        <begin position="148"/>
        <end position="166"/>
    </location>
</feature>
<dbReference type="PANTHER" id="PTHR33908:SF11">
    <property type="entry name" value="MEMBRANE PROTEIN"/>
    <property type="match status" value="1"/>
</dbReference>
<gene>
    <name evidence="9" type="ORF">A2690_04125</name>
</gene>
<evidence type="ECO:0000256" key="3">
    <source>
        <dbReference type="ARBA" id="ARBA00022676"/>
    </source>
</evidence>
<protein>
    <submittedName>
        <fullName evidence="9">Uncharacterized protein</fullName>
    </submittedName>
</protein>
<evidence type="ECO:0000256" key="7">
    <source>
        <dbReference type="ARBA" id="ARBA00023136"/>
    </source>
</evidence>
<keyword evidence="2" id="KW-1003">Cell membrane</keyword>
<reference evidence="9 10" key="1">
    <citation type="journal article" date="2016" name="Nat. Commun.">
        <title>Thousands of microbial genomes shed light on interconnected biogeochemical processes in an aquifer system.</title>
        <authorList>
            <person name="Anantharaman K."/>
            <person name="Brown C.T."/>
            <person name="Hug L.A."/>
            <person name="Sharon I."/>
            <person name="Castelle C.J."/>
            <person name="Probst A.J."/>
            <person name="Thomas B.C."/>
            <person name="Singh A."/>
            <person name="Wilkins M.J."/>
            <person name="Karaoz U."/>
            <person name="Brodie E.L."/>
            <person name="Williams K.H."/>
            <person name="Hubbard S.S."/>
            <person name="Banfield J.F."/>
        </authorList>
    </citation>
    <scope>NUCLEOTIDE SEQUENCE [LARGE SCALE GENOMIC DNA]</scope>
</reference>
<feature type="transmembrane region" description="Helical" evidence="8">
    <location>
        <begin position="332"/>
        <end position="350"/>
    </location>
</feature>
<feature type="transmembrane region" description="Helical" evidence="8">
    <location>
        <begin position="98"/>
        <end position="118"/>
    </location>
</feature>
<feature type="transmembrane region" description="Helical" evidence="8">
    <location>
        <begin position="219"/>
        <end position="238"/>
    </location>
</feature>
<dbReference type="Proteomes" id="UP000178372">
    <property type="component" value="Unassembled WGS sequence"/>
</dbReference>
<evidence type="ECO:0000256" key="8">
    <source>
        <dbReference type="SAM" id="Phobius"/>
    </source>
</evidence>
<comment type="subcellular location">
    <subcellularLocation>
        <location evidence="1">Cell membrane</location>
        <topology evidence="1">Multi-pass membrane protein</topology>
    </subcellularLocation>
</comment>
<evidence type="ECO:0000256" key="4">
    <source>
        <dbReference type="ARBA" id="ARBA00022679"/>
    </source>
</evidence>
<dbReference type="GO" id="GO:0016763">
    <property type="term" value="F:pentosyltransferase activity"/>
    <property type="evidence" value="ECO:0007669"/>
    <property type="project" value="TreeGrafter"/>
</dbReference>
<feature type="transmembrane region" description="Helical" evidence="8">
    <location>
        <begin position="124"/>
        <end position="141"/>
    </location>
</feature>
<keyword evidence="5 8" id="KW-0812">Transmembrane</keyword>
<feature type="transmembrane region" description="Helical" evidence="8">
    <location>
        <begin position="186"/>
        <end position="207"/>
    </location>
</feature>
<dbReference type="PANTHER" id="PTHR33908">
    <property type="entry name" value="MANNOSYLTRANSFERASE YKCB-RELATED"/>
    <property type="match status" value="1"/>
</dbReference>
<evidence type="ECO:0000313" key="9">
    <source>
        <dbReference type="EMBL" id="OGK16509.1"/>
    </source>
</evidence>
<keyword evidence="3" id="KW-0328">Glycosyltransferase</keyword>
<dbReference type="GO" id="GO:0009103">
    <property type="term" value="P:lipopolysaccharide biosynthetic process"/>
    <property type="evidence" value="ECO:0007669"/>
    <property type="project" value="UniProtKB-ARBA"/>
</dbReference>
<evidence type="ECO:0000313" key="10">
    <source>
        <dbReference type="Proteomes" id="UP000178372"/>
    </source>
</evidence>
<keyword evidence="7 8" id="KW-0472">Membrane</keyword>
<feature type="transmembrane region" description="Helical" evidence="8">
    <location>
        <begin position="302"/>
        <end position="325"/>
    </location>
</feature>
<feature type="transmembrane region" description="Helical" evidence="8">
    <location>
        <begin position="356"/>
        <end position="375"/>
    </location>
</feature>
<sequence length="530" mass="61400">MFKIFKQNKIYLLLLGAIVIFTISLNLFKFNQIPGCLNPDEAAFGYNAYSILQTLKDEHGNFLPMRLKSFDDFKMPLYSYLSIPSVALFGMSDFSVRLLNLFVAAGLALSSYFLFKKVIEDEKIALLGSFFVSASIWTLIVTRHAHEAALSTLFITLSSYFAVGFFENKTFKTLLLTLLFALFSAFSYHIGRIYLIFVVGSILFFLIKNIRQGISKTSLFLTVTTLLIPTFIDLQYGVNRLSNLAFYKNIGFTLRINEYLNEHNIRLIHNKLTEGIIFFTNNYLRLLSPDFLVVTGDPNQKFGYLGMNPITPILYICAIIGVFALLRNKNRFRFYFLGLLLVAPIGSALTWQPVSLTRTCFLIIPLGLFASYGFFELKKNMNNLVVLAIFLAHLFFLFFAYDVYFFHYFKRPTVQSAWQCGNKELANYVKENYSKFDKFYITTKNGQPYIYLLFYNKIDPSKFQKETVRTKRDEHGFTQVAKFDKFVFTMPSSKDQKRTAYIGFPDEMGDQYNEKIKYHKQDIFLVKENK</sequence>
<proteinExistence type="predicted"/>
<keyword evidence="4" id="KW-0808">Transferase</keyword>
<dbReference type="GO" id="GO:0005886">
    <property type="term" value="C:plasma membrane"/>
    <property type="evidence" value="ECO:0007669"/>
    <property type="project" value="UniProtKB-SubCell"/>
</dbReference>
<dbReference type="AlphaFoldDB" id="A0A1F7GC92"/>